<sequence>MSEFTETDSQLASVNVTGAALPNTGESSNIWKETISDGIEFAENCVISEQPVSNTDISWQSDDTFKNQESKFDDKREVCGRSVDKLPSGLTTSAVVINKEVPVDCSIDSDTTPLLNERHSSLSSCTDVTTEGETSEASCDCSYLGSRDSDSSSSNTMLTASQARENLMVPGSIRVPIVGHETLESRSKFTVFKIHVMIEDDKAGWFIFRRYTDFVHLNDQLTRLFPNFRLALPPKRWFRNNFDVEFLDERVLGLQAFVDNVTGHRDICKSKPVRDFFCFDDPPGPYDSLEESRAQCESMEEVLYSLREEVNEKDKEIDILKEELDLYKNQVQLLTNRLSELSRRTSFETSDKHRSPHGDRKINIDALLHSGEKLITNKLNTVSELK</sequence>
<dbReference type="EMBL" id="CAJHNH020000735">
    <property type="protein sequence ID" value="CAG5119563.1"/>
    <property type="molecule type" value="Genomic_DNA"/>
</dbReference>
<dbReference type="GO" id="GO:0006622">
    <property type="term" value="P:protein targeting to lysosome"/>
    <property type="evidence" value="ECO:0007669"/>
    <property type="project" value="TreeGrafter"/>
</dbReference>
<dbReference type="InterPro" id="IPR051837">
    <property type="entry name" value="SortingNexin/PXDomain-PKLike"/>
</dbReference>
<keyword evidence="3" id="KW-0175">Coiled coil</keyword>
<evidence type="ECO:0000313" key="5">
    <source>
        <dbReference type="EMBL" id="CAG5119563.1"/>
    </source>
</evidence>
<dbReference type="PANTHER" id="PTHR22999:SF23">
    <property type="entry name" value="SORTING NEXIN-16"/>
    <property type="match status" value="1"/>
</dbReference>
<name>A0A8S3YRS3_9EUPU</name>
<dbReference type="AlphaFoldDB" id="A0A8S3YRS3"/>
<dbReference type="InterPro" id="IPR036871">
    <property type="entry name" value="PX_dom_sf"/>
</dbReference>
<evidence type="ECO:0000259" key="4">
    <source>
        <dbReference type="PROSITE" id="PS50195"/>
    </source>
</evidence>
<dbReference type="Gene3D" id="3.30.1520.10">
    <property type="entry name" value="Phox-like domain"/>
    <property type="match status" value="1"/>
</dbReference>
<feature type="domain" description="PX" evidence="4">
    <location>
        <begin position="170"/>
        <end position="284"/>
    </location>
</feature>
<keyword evidence="6" id="KW-1185">Reference proteome</keyword>
<dbReference type="GO" id="GO:0035091">
    <property type="term" value="F:phosphatidylinositol binding"/>
    <property type="evidence" value="ECO:0007669"/>
    <property type="project" value="InterPro"/>
</dbReference>
<feature type="coiled-coil region" evidence="3">
    <location>
        <begin position="289"/>
        <end position="344"/>
    </location>
</feature>
<evidence type="ECO:0000256" key="2">
    <source>
        <dbReference type="ARBA" id="ARBA00022490"/>
    </source>
</evidence>
<gene>
    <name evidence="5" type="ORF">CUNI_LOCUS5121</name>
</gene>
<dbReference type="SMART" id="SM00312">
    <property type="entry name" value="PX"/>
    <property type="match status" value="1"/>
</dbReference>
<dbReference type="GO" id="GO:0005770">
    <property type="term" value="C:late endosome"/>
    <property type="evidence" value="ECO:0007669"/>
    <property type="project" value="TreeGrafter"/>
</dbReference>
<dbReference type="OrthoDB" id="76516at2759"/>
<accession>A0A8S3YRS3</accession>
<dbReference type="PANTHER" id="PTHR22999">
    <property type="entry name" value="PX SERINE/THREONINE KINASE PXK"/>
    <property type="match status" value="1"/>
</dbReference>
<dbReference type="SUPFAM" id="SSF64268">
    <property type="entry name" value="PX domain"/>
    <property type="match status" value="1"/>
</dbReference>
<proteinExistence type="predicted"/>
<dbReference type="PROSITE" id="PS50195">
    <property type="entry name" value="PX"/>
    <property type="match status" value="1"/>
</dbReference>
<keyword evidence="2" id="KW-0963">Cytoplasm</keyword>
<evidence type="ECO:0000256" key="3">
    <source>
        <dbReference type="SAM" id="Coils"/>
    </source>
</evidence>
<comment type="caution">
    <text evidence="5">The sequence shown here is derived from an EMBL/GenBank/DDBJ whole genome shotgun (WGS) entry which is preliminary data.</text>
</comment>
<comment type="subcellular location">
    <subcellularLocation>
        <location evidence="1">Cytoplasm</location>
    </subcellularLocation>
</comment>
<dbReference type="InterPro" id="IPR001683">
    <property type="entry name" value="PX_dom"/>
</dbReference>
<dbReference type="Pfam" id="PF00787">
    <property type="entry name" value="PX"/>
    <property type="match status" value="1"/>
</dbReference>
<dbReference type="GO" id="GO:0005769">
    <property type="term" value="C:early endosome"/>
    <property type="evidence" value="ECO:0007669"/>
    <property type="project" value="TreeGrafter"/>
</dbReference>
<reference evidence="5" key="1">
    <citation type="submission" date="2021-04" db="EMBL/GenBank/DDBJ databases">
        <authorList>
            <consortium name="Molecular Ecology Group"/>
        </authorList>
    </citation>
    <scope>NUCLEOTIDE SEQUENCE</scope>
</reference>
<dbReference type="Proteomes" id="UP000678393">
    <property type="component" value="Unassembled WGS sequence"/>
</dbReference>
<protein>
    <recommendedName>
        <fullName evidence="4">PX domain-containing protein</fullName>
    </recommendedName>
</protein>
<dbReference type="GO" id="GO:0045022">
    <property type="term" value="P:early endosome to late endosome transport"/>
    <property type="evidence" value="ECO:0007669"/>
    <property type="project" value="TreeGrafter"/>
</dbReference>
<evidence type="ECO:0000313" key="6">
    <source>
        <dbReference type="Proteomes" id="UP000678393"/>
    </source>
</evidence>
<dbReference type="GO" id="GO:0008333">
    <property type="term" value="P:endosome to lysosome transport"/>
    <property type="evidence" value="ECO:0007669"/>
    <property type="project" value="TreeGrafter"/>
</dbReference>
<evidence type="ECO:0000256" key="1">
    <source>
        <dbReference type="ARBA" id="ARBA00004496"/>
    </source>
</evidence>
<organism evidence="5 6">
    <name type="scientific">Candidula unifasciata</name>
    <dbReference type="NCBI Taxonomy" id="100452"/>
    <lineage>
        <taxon>Eukaryota</taxon>
        <taxon>Metazoa</taxon>
        <taxon>Spiralia</taxon>
        <taxon>Lophotrochozoa</taxon>
        <taxon>Mollusca</taxon>
        <taxon>Gastropoda</taxon>
        <taxon>Heterobranchia</taxon>
        <taxon>Euthyneura</taxon>
        <taxon>Panpulmonata</taxon>
        <taxon>Eupulmonata</taxon>
        <taxon>Stylommatophora</taxon>
        <taxon>Helicina</taxon>
        <taxon>Helicoidea</taxon>
        <taxon>Geomitridae</taxon>
        <taxon>Candidula</taxon>
    </lineage>
</organism>